<proteinExistence type="predicted"/>
<evidence type="ECO:0000313" key="3">
    <source>
        <dbReference type="Proteomes" id="UP000006729"/>
    </source>
</evidence>
<protein>
    <recommendedName>
        <fullName evidence="1">PPIase cyclophilin-type domain-containing protein</fullName>
    </recommendedName>
</protein>
<reference evidence="2 3" key="1">
    <citation type="journal article" date="2006" name="Science">
        <title>The genome of black cottonwood, Populus trichocarpa (Torr. &amp; Gray).</title>
        <authorList>
            <person name="Tuskan G.A."/>
            <person name="Difazio S."/>
            <person name="Jansson S."/>
            <person name="Bohlmann J."/>
            <person name="Grigoriev I."/>
            <person name="Hellsten U."/>
            <person name="Putnam N."/>
            <person name="Ralph S."/>
            <person name="Rombauts S."/>
            <person name="Salamov A."/>
            <person name="Schein J."/>
            <person name="Sterck L."/>
            <person name="Aerts A."/>
            <person name="Bhalerao R.R."/>
            <person name="Bhalerao R.P."/>
            <person name="Blaudez D."/>
            <person name="Boerjan W."/>
            <person name="Brun A."/>
            <person name="Brunner A."/>
            <person name="Busov V."/>
            <person name="Campbell M."/>
            <person name="Carlson J."/>
            <person name="Chalot M."/>
            <person name="Chapman J."/>
            <person name="Chen G.L."/>
            <person name="Cooper D."/>
            <person name="Coutinho P.M."/>
            <person name="Couturier J."/>
            <person name="Covert S."/>
            <person name="Cronk Q."/>
            <person name="Cunningham R."/>
            <person name="Davis J."/>
            <person name="Degroeve S."/>
            <person name="Dejardin A."/>
            <person name="Depamphilis C."/>
            <person name="Detter J."/>
            <person name="Dirks B."/>
            <person name="Dubchak I."/>
            <person name="Duplessis S."/>
            <person name="Ehlting J."/>
            <person name="Ellis B."/>
            <person name="Gendler K."/>
            <person name="Goodstein D."/>
            <person name="Gribskov M."/>
            <person name="Grimwood J."/>
            <person name="Groover A."/>
            <person name="Gunter L."/>
            <person name="Hamberger B."/>
            <person name="Heinze B."/>
            <person name="Helariutta Y."/>
            <person name="Henrissat B."/>
            <person name="Holligan D."/>
            <person name="Holt R."/>
            <person name="Huang W."/>
            <person name="Islam-Faridi N."/>
            <person name="Jones S."/>
            <person name="Jones-Rhoades M."/>
            <person name="Jorgensen R."/>
            <person name="Joshi C."/>
            <person name="Kangasjarvi J."/>
            <person name="Karlsson J."/>
            <person name="Kelleher C."/>
            <person name="Kirkpatrick R."/>
            <person name="Kirst M."/>
            <person name="Kohler A."/>
            <person name="Kalluri U."/>
            <person name="Larimer F."/>
            <person name="Leebens-Mack J."/>
            <person name="Leple J.C."/>
            <person name="Locascio P."/>
            <person name="Lou Y."/>
            <person name="Lucas S."/>
            <person name="Martin F."/>
            <person name="Montanini B."/>
            <person name="Napoli C."/>
            <person name="Nelson D.R."/>
            <person name="Nelson C."/>
            <person name="Nieminen K."/>
            <person name="Nilsson O."/>
            <person name="Pereda V."/>
            <person name="Peter G."/>
            <person name="Philippe R."/>
            <person name="Pilate G."/>
            <person name="Poliakov A."/>
            <person name="Razumovskaya J."/>
            <person name="Richardson P."/>
            <person name="Rinaldi C."/>
            <person name="Ritland K."/>
            <person name="Rouze P."/>
            <person name="Ryaboy D."/>
            <person name="Schmutz J."/>
            <person name="Schrader J."/>
            <person name="Segerman B."/>
            <person name="Shin H."/>
            <person name="Siddiqui A."/>
            <person name="Sterky F."/>
            <person name="Terry A."/>
            <person name="Tsai C.J."/>
            <person name="Uberbacher E."/>
            <person name="Unneberg P."/>
            <person name="Vahala J."/>
            <person name="Wall K."/>
            <person name="Wessler S."/>
            <person name="Yang G."/>
            <person name="Yin T."/>
            <person name="Douglas C."/>
            <person name="Marra M."/>
            <person name="Sandberg G."/>
            <person name="Van de Peer Y."/>
            <person name="Rokhsar D."/>
        </authorList>
    </citation>
    <scope>NUCLEOTIDE SEQUENCE [LARGE SCALE GENOMIC DNA]</scope>
    <source>
        <strain evidence="3">cv. Nisqually</strain>
    </source>
</reference>
<keyword evidence="3" id="KW-1185">Reference proteome</keyword>
<dbReference type="InterPro" id="IPR002130">
    <property type="entry name" value="Cyclophilin-type_PPIase_dom"/>
</dbReference>
<sequence>MHKVSSIGILAEALAFELFHKELIYALRGLSIQLELQGDVGQLGGFGYAKGNLRQLFKIHRQAIWLRFGVYVKRGTSRGCLFHRVMKHYVIQAGDGGLLGDTEDWTLRGKHYSQLDTCLKREAFMFGASKTKHDDRGEDVVQEIEENIPRSHAGIIDVTWRQKI</sequence>
<dbReference type="eggNOG" id="KOG0882">
    <property type="taxonomic scope" value="Eukaryota"/>
</dbReference>
<dbReference type="Pfam" id="PF00160">
    <property type="entry name" value="Pro_isomerase"/>
    <property type="match status" value="1"/>
</dbReference>
<evidence type="ECO:0000313" key="2">
    <source>
        <dbReference type="EMBL" id="PNT50595.1"/>
    </source>
</evidence>
<dbReference type="HOGENOM" id="CLU_1621783_0_0_1"/>
<dbReference type="GO" id="GO:0003755">
    <property type="term" value="F:peptidyl-prolyl cis-trans isomerase activity"/>
    <property type="evidence" value="ECO:0007669"/>
    <property type="project" value="InterPro"/>
</dbReference>
<dbReference type="PANTHER" id="PTHR47269">
    <property type="entry name" value="PEPTIDYL-PROLYL CIS-TRANS ISOMERASE CYP21-4"/>
    <property type="match status" value="1"/>
</dbReference>
<dbReference type="InParanoid" id="B9GSU5"/>
<name>B9GSU5_POPTR</name>
<dbReference type="InterPro" id="IPR029000">
    <property type="entry name" value="Cyclophilin-like_dom_sf"/>
</dbReference>
<organism evidence="2 3">
    <name type="scientific">Populus trichocarpa</name>
    <name type="common">Western balsam poplar</name>
    <name type="synonym">Populus balsamifera subsp. trichocarpa</name>
    <dbReference type="NCBI Taxonomy" id="3694"/>
    <lineage>
        <taxon>Eukaryota</taxon>
        <taxon>Viridiplantae</taxon>
        <taxon>Streptophyta</taxon>
        <taxon>Embryophyta</taxon>
        <taxon>Tracheophyta</taxon>
        <taxon>Spermatophyta</taxon>
        <taxon>Magnoliopsida</taxon>
        <taxon>eudicotyledons</taxon>
        <taxon>Gunneridae</taxon>
        <taxon>Pentapetalae</taxon>
        <taxon>rosids</taxon>
        <taxon>fabids</taxon>
        <taxon>Malpighiales</taxon>
        <taxon>Salicaceae</taxon>
        <taxon>Saliceae</taxon>
        <taxon>Populus</taxon>
    </lineage>
</organism>
<dbReference type="SUPFAM" id="SSF50891">
    <property type="entry name" value="Cyclophilin-like"/>
    <property type="match status" value="1"/>
</dbReference>
<dbReference type="AlphaFoldDB" id="B9GSU5"/>
<evidence type="ECO:0000259" key="1">
    <source>
        <dbReference type="Pfam" id="PF00160"/>
    </source>
</evidence>
<feature type="domain" description="PPIase cyclophilin-type" evidence="1">
    <location>
        <begin position="68"/>
        <end position="124"/>
    </location>
</feature>
<gene>
    <name evidence="2" type="ORF">POPTR_002G194300</name>
</gene>
<accession>B9GSU5</accession>
<dbReference type="PANTHER" id="PTHR47269:SF3">
    <property type="entry name" value="PEPTIDYL-PROLYL CIS-TRANS ISOMERASE CYP21-3, MITOCHONDRIAL"/>
    <property type="match status" value="1"/>
</dbReference>
<dbReference type="STRING" id="3694.B9GSU5"/>
<dbReference type="Proteomes" id="UP000006729">
    <property type="component" value="Chromosome 2"/>
</dbReference>
<dbReference type="EMBL" id="CM009291">
    <property type="protein sequence ID" value="PNT50595.1"/>
    <property type="molecule type" value="Genomic_DNA"/>
</dbReference>